<dbReference type="Proteomes" id="UP000610960">
    <property type="component" value="Unassembled WGS sequence"/>
</dbReference>
<reference evidence="2" key="2">
    <citation type="submission" date="2020-09" db="EMBL/GenBank/DDBJ databases">
        <authorList>
            <person name="Sun Q."/>
            <person name="Ohkuma M."/>
        </authorList>
    </citation>
    <scope>NUCLEOTIDE SEQUENCE</scope>
    <source>
        <strain evidence="2">JCM 10088</strain>
    </source>
</reference>
<reference evidence="2" key="1">
    <citation type="journal article" date="2014" name="Int. J. Syst. Evol. Microbiol.">
        <title>Complete genome sequence of Corynebacterium casei LMG S-19264T (=DSM 44701T), isolated from a smear-ripened cheese.</title>
        <authorList>
            <consortium name="US DOE Joint Genome Institute (JGI-PGF)"/>
            <person name="Walter F."/>
            <person name="Albersmeier A."/>
            <person name="Kalinowski J."/>
            <person name="Ruckert C."/>
        </authorList>
    </citation>
    <scope>NUCLEOTIDE SEQUENCE</scope>
    <source>
        <strain evidence="2">JCM 10088</strain>
    </source>
</reference>
<dbReference type="SUPFAM" id="SSF51735">
    <property type="entry name" value="NAD(P)-binding Rossmann-fold domains"/>
    <property type="match status" value="1"/>
</dbReference>
<gene>
    <name evidence="2" type="ORF">GCM10007981_00970</name>
</gene>
<feature type="domain" description="NAD-dependent epimerase/dehydratase" evidence="1">
    <location>
        <begin position="8"/>
        <end position="241"/>
    </location>
</feature>
<organism evidence="2 3">
    <name type="scientific">Thermocladium modestius</name>
    <dbReference type="NCBI Taxonomy" id="62609"/>
    <lineage>
        <taxon>Archaea</taxon>
        <taxon>Thermoproteota</taxon>
        <taxon>Thermoprotei</taxon>
        <taxon>Thermoproteales</taxon>
        <taxon>Thermoproteaceae</taxon>
        <taxon>Thermocladium</taxon>
    </lineage>
</organism>
<proteinExistence type="predicted"/>
<evidence type="ECO:0000259" key="1">
    <source>
        <dbReference type="Pfam" id="PF01370"/>
    </source>
</evidence>
<dbReference type="InterPro" id="IPR001509">
    <property type="entry name" value="Epimerase_deHydtase"/>
</dbReference>
<dbReference type="PANTHER" id="PTHR43245:SF23">
    <property type="entry name" value="NAD(P)-BINDING DOMAIN-CONTAINING PROTEIN"/>
    <property type="match status" value="1"/>
</dbReference>
<sequence length="327" mass="36104">MRGPTMKILVTGCGGYIGTTLVPYLLRRGYGVKCVDWLAFGEDVLGHVNGEPGFQLIKADVRDIDGSVFDGVDAVVDLASISNDPAGELDPELTLSINYRARARNAKLARERGVSRYVLASSCSVYGRQSGVADESTEPNPLTTYAKANLMAERDVLPLAGDSFTAVALRFATVYGPSRRMRFDLVVNAMTLSAMQEGRIYVEGDGMQQRPLVHVLDVARAVAMMLEAPRDRVSGEAFNVGSDGQNYRIIDVAKEVQAITGSEVAFRGEVDKRSYAVSFRKIRSLGYDTLYAVGDGVRQVYHEVLLGYLRPEERWWTVKWYKRLLGK</sequence>
<dbReference type="InterPro" id="IPR036291">
    <property type="entry name" value="NAD(P)-bd_dom_sf"/>
</dbReference>
<keyword evidence="3" id="KW-1185">Reference proteome</keyword>
<protein>
    <submittedName>
        <fullName evidence="2">NAD-dependent dehydratase</fullName>
    </submittedName>
</protein>
<dbReference type="Pfam" id="PF01370">
    <property type="entry name" value="Epimerase"/>
    <property type="match status" value="1"/>
</dbReference>
<comment type="caution">
    <text evidence="2">The sequence shown here is derived from an EMBL/GenBank/DDBJ whole genome shotgun (WGS) entry which is preliminary data.</text>
</comment>
<dbReference type="AlphaFoldDB" id="A0A830GTE8"/>
<dbReference type="PANTHER" id="PTHR43245">
    <property type="entry name" value="BIFUNCTIONAL POLYMYXIN RESISTANCE PROTEIN ARNA"/>
    <property type="match status" value="1"/>
</dbReference>
<dbReference type="CDD" id="cd08946">
    <property type="entry name" value="SDR_e"/>
    <property type="match status" value="1"/>
</dbReference>
<dbReference type="EMBL" id="BMNL01000001">
    <property type="protein sequence ID" value="GGP19011.1"/>
    <property type="molecule type" value="Genomic_DNA"/>
</dbReference>
<dbReference type="InterPro" id="IPR050177">
    <property type="entry name" value="Lipid_A_modif_metabolic_enz"/>
</dbReference>
<evidence type="ECO:0000313" key="2">
    <source>
        <dbReference type="EMBL" id="GGP19011.1"/>
    </source>
</evidence>
<accession>A0A830GTE8</accession>
<name>A0A830GTE8_9CREN</name>
<evidence type="ECO:0000313" key="3">
    <source>
        <dbReference type="Proteomes" id="UP000610960"/>
    </source>
</evidence>
<dbReference type="Gene3D" id="3.40.50.720">
    <property type="entry name" value="NAD(P)-binding Rossmann-like Domain"/>
    <property type="match status" value="1"/>
</dbReference>